<gene>
    <name evidence="2" type="ORF">UFOPK2754_01133</name>
</gene>
<evidence type="ECO:0000256" key="1">
    <source>
        <dbReference type="SAM" id="MobiDB-lite"/>
    </source>
</evidence>
<dbReference type="EMBL" id="CAEZYR010000033">
    <property type="protein sequence ID" value="CAB4740542.1"/>
    <property type="molecule type" value="Genomic_DNA"/>
</dbReference>
<accession>A0A6J6T087</accession>
<proteinExistence type="predicted"/>
<name>A0A6J6T087_9ZZZZ</name>
<evidence type="ECO:0000313" key="2">
    <source>
        <dbReference type="EMBL" id="CAB4740542.1"/>
    </source>
</evidence>
<reference evidence="2" key="1">
    <citation type="submission" date="2020-05" db="EMBL/GenBank/DDBJ databases">
        <authorList>
            <person name="Chiriac C."/>
            <person name="Salcher M."/>
            <person name="Ghai R."/>
            <person name="Kavagutti S V."/>
        </authorList>
    </citation>
    <scope>NUCLEOTIDE SEQUENCE</scope>
</reference>
<protein>
    <submittedName>
        <fullName evidence="2">Unannotated protein</fullName>
    </submittedName>
</protein>
<dbReference type="AlphaFoldDB" id="A0A6J6T087"/>
<sequence>MLCVVSAIALAAGCGSDRTTASPAPAAPGETSVPSASAVPGETSVPKVLQFTAPLVGGGELRAATLAGRPVALWFWAPT</sequence>
<feature type="region of interest" description="Disordered" evidence="1">
    <location>
        <begin position="16"/>
        <end position="41"/>
    </location>
</feature>
<organism evidence="2">
    <name type="scientific">freshwater metagenome</name>
    <dbReference type="NCBI Taxonomy" id="449393"/>
    <lineage>
        <taxon>unclassified sequences</taxon>
        <taxon>metagenomes</taxon>
        <taxon>ecological metagenomes</taxon>
    </lineage>
</organism>